<accession>A0A9Q0JTK0</accession>
<reference evidence="2" key="1">
    <citation type="journal article" date="2023" name="Plant J.">
        <title>The genome of the king protea, Protea cynaroides.</title>
        <authorList>
            <person name="Chang J."/>
            <person name="Duong T.A."/>
            <person name="Schoeman C."/>
            <person name="Ma X."/>
            <person name="Roodt D."/>
            <person name="Barker N."/>
            <person name="Li Z."/>
            <person name="Van de Peer Y."/>
            <person name="Mizrachi E."/>
        </authorList>
    </citation>
    <scope>NUCLEOTIDE SEQUENCE</scope>
    <source>
        <tissue evidence="2">Young leaves</tissue>
    </source>
</reference>
<name>A0A9Q0JTK0_9MAGN</name>
<dbReference type="EMBL" id="JAMYWD010000012">
    <property type="protein sequence ID" value="KAJ4952354.1"/>
    <property type="molecule type" value="Genomic_DNA"/>
</dbReference>
<evidence type="ECO:0000313" key="3">
    <source>
        <dbReference type="Proteomes" id="UP001141806"/>
    </source>
</evidence>
<dbReference type="Proteomes" id="UP001141806">
    <property type="component" value="Unassembled WGS sequence"/>
</dbReference>
<feature type="region of interest" description="Disordered" evidence="1">
    <location>
        <begin position="92"/>
        <end position="157"/>
    </location>
</feature>
<sequence length="157" mass="16526">MSPSDYSFHRRGQSHAERDHSFSLTGSCPHSLTSSGGSDLSSSSGSDSSSSSSSDPSSSSGSDLTSNNDGSGRWRQPPENMMLCKIHSCRPSDYSLHNRGQSHAAKGSLLPHEQQWRHSSSSSDSHSSSSSSSDPSSNSGSDPLSNSDSEIFNACSH</sequence>
<protein>
    <submittedName>
        <fullName evidence="2">Uncharacterized protein</fullName>
    </submittedName>
</protein>
<organism evidence="2 3">
    <name type="scientific">Protea cynaroides</name>
    <dbReference type="NCBI Taxonomy" id="273540"/>
    <lineage>
        <taxon>Eukaryota</taxon>
        <taxon>Viridiplantae</taxon>
        <taxon>Streptophyta</taxon>
        <taxon>Embryophyta</taxon>
        <taxon>Tracheophyta</taxon>
        <taxon>Spermatophyta</taxon>
        <taxon>Magnoliopsida</taxon>
        <taxon>Proteales</taxon>
        <taxon>Proteaceae</taxon>
        <taxon>Protea</taxon>
    </lineage>
</organism>
<dbReference type="AlphaFoldDB" id="A0A9Q0JTK0"/>
<keyword evidence="3" id="KW-1185">Reference proteome</keyword>
<comment type="caution">
    <text evidence="2">The sequence shown here is derived from an EMBL/GenBank/DDBJ whole genome shotgun (WGS) entry which is preliminary data.</text>
</comment>
<evidence type="ECO:0000313" key="2">
    <source>
        <dbReference type="EMBL" id="KAJ4952354.1"/>
    </source>
</evidence>
<feature type="region of interest" description="Disordered" evidence="1">
    <location>
        <begin position="1"/>
        <end position="79"/>
    </location>
</feature>
<evidence type="ECO:0000256" key="1">
    <source>
        <dbReference type="SAM" id="MobiDB-lite"/>
    </source>
</evidence>
<feature type="compositionally biased region" description="Low complexity" evidence="1">
    <location>
        <begin position="31"/>
        <end position="71"/>
    </location>
</feature>
<proteinExistence type="predicted"/>
<feature type="compositionally biased region" description="Low complexity" evidence="1">
    <location>
        <begin position="118"/>
        <end position="149"/>
    </location>
</feature>
<gene>
    <name evidence="2" type="ORF">NE237_029186</name>
</gene>